<dbReference type="PROSITE" id="PS00455">
    <property type="entry name" value="AMP_BINDING"/>
    <property type="match status" value="1"/>
</dbReference>
<dbReference type="GO" id="GO:0016878">
    <property type="term" value="F:acid-thiol ligase activity"/>
    <property type="evidence" value="ECO:0007669"/>
    <property type="project" value="UniProtKB-ARBA"/>
</dbReference>
<proteinExistence type="inferred from homology"/>
<evidence type="ECO:0000256" key="2">
    <source>
        <dbReference type="ARBA" id="ARBA00022598"/>
    </source>
</evidence>
<dbReference type="Gene3D" id="3.30.300.30">
    <property type="match status" value="1"/>
</dbReference>
<evidence type="ECO:0000256" key="1">
    <source>
        <dbReference type="ARBA" id="ARBA00006432"/>
    </source>
</evidence>
<evidence type="ECO:0000313" key="5">
    <source>
        <dbReference type="EMBL" id="TSD65576.1"/>
    </source>
</evidence>
<protein>
    <submittedName>
        <fullName evidence="5">Long-chain fatty acid--CoA ligase</fullName>
    </submittedName>
</protein>
<dbReference type="RefSeq" id="WP_143911697.1">
    <property type="nucleotide sequence ID" value="NZ_VLNT01000002.1"/>
</dbReference>
<organism evidence="5 6">
    <name type="scientific">Aeromicrobium piscarium</name>
    <dbReference type="NCBI Taxonomy" id="2590901"/>
    <lineage>
        <taxon>Bacteria</taxon>
        <taxon>Bacillati</taxon>
        <taxon>Actinomycetota</taxon>
        <taxon>Actinomycetes</taxon>
        <taxon>Propionibacteriales</taxon>
        <taxon>Nocardioidaceae</taxon>
        <taxon>Aeromicrobium</taxon>
    </lineage>
</organism>
<reference evidence="5 6" key="1">
    <citation type="submission" date="2019-07" db="EMBL/GenBank/DDBJ databases">
        <authorList>
            <person name="Zhao L.H."/>
        </authorList>
    </citation>
    <scope>NUCLEOTIDE SEQUENCE [LARGE SCALE GENOMIC DNA]</scope>
    <source>
        <strain evidence="5 6">Co35</strain>
    </source>
</reference>
<dbReference type="AlphaFoldDB" id="A0A554SGX5"/>
<dbReference type="InterPro" id="IPR020845">
    <property type="entry name" value="AMP-binding_CS"/>
</dbReference>
<evidence type="ECO:0000259" key="3">
    <source>
        <dbReference type="Pfam" id="PF00501"/>
    </source>
</evidence>
<dbReference type="InterPro" id="IPR050237">
    <property type="entry name" value="ATP-dep_AMP-bd_enzyme"/>
</dbReference>
<evidence type="ECO:0000313" key="6">
    <source>
        <dbReference type="Proteomes" id="UP000316988"/>
    </source>
</evidence>
<dbReference type="SUPFAM" id="SSF56801">
    <property type="entry name" value="Acetyl-CoA synthetase-like"/>
    <property type="match status" value="1"/>
</dbReference>
<dbReference type="Gene3D" id="3.40.50.12780">
    <property type="entry name" value="N-terminal domain of ligase-like"/>
    <property type="match status" value="1"/>
</dbReference>
<dbReference type="InterPro" id="IPR042099">
    <property type="entry name" value="ANL_N_sf"/>
</dbReference>
<accession>A0A554SGX5</accession>
<dbReference type="InterPro" id="IPR045851">
    <property type="entry name" value="AMP-bd_C_sf"/>
</dbReference>
<feature type="domain" description="AMP-binding enzyme C-terminal" evidence="4">
    <location>
        <begin position="420"/>
        <end position="495"/>
    </location>
</feature>
<comment type="caution">
    <text evidence="5">The sequence shown here is derived from an EMBL/GenBank/DDBJ whole genome shotgun (WGS) entry which is preliminary data.</text>
</comment>
<dbReference type="EMBL" id="VLNT01000002">
    <property type="protein sequence ID" value="TSD65576.1"/>
    <property type="molecule type" value="Genomic_DNA"/>
</dbReference>
<comment type="similarity">
    <text evidence="1">Belongs to the ATP-dependent AMP-binding enzyme family.</text>
</comment>
<gene>
    <name evidence="5" type="ORF">FNM00_03900</name>
</gene>
<name>A0A554SGX5_9ACTN</name>
<dbReference type="Pfam" id="PF13193">
    <property type="entry name" value="AMP-binding_C"/>
    <property type="match status" value="1"/>
</dbReference>
<dbReference type="InterPro" id="IPR000873">
    <property type="entry name" value="AMP-dep_synth/lig_dom"/>
</dbReference>
<dbReference type="FunFam" id="3.30.300.30:FF:000008">
    <property type="entry name" value="2,3-dihydroxybenzoate-AMP ligase"/>
    <property type="match status" value="1"/>
</dbReference>
<keyword evidence="6" id="KW-1185">Reference proteome</keyword>
<dbReference type="Proteomes" id="UP000316988">
    <property type="component" value="Unassembled WGS sequence"/>
</dbReference>
<dbReference type="InterPro" id="IPR025110">
    <property type="entry name" value="AMP-bd_C"/>
</dbReference>
<evidence type="ECO:0000259" key="4">
    <source>
        <dbReference type="Pfam" id="PF13193"/>
    </source>
</evidence>
<feature type="domain" description="AMP-dependent synthetase/ligase" evidence="3">
    <location>
        <begin position="7"/>
        <end position="370"/>
    </location>
</feature>
<dbReference type="PANTHER" id="PTHR43767">
    <property type="entry name" value="LONG-CHAIN-FATTY-ACID--COA LIGASE"/>
    <property type="match status" value="1"/>
</dbReference>
<dbReference type="PANTHER" id="PTHR43767:SF1">
    <property type="entry name" value="NONRIBOSOMAL PEPTIDE SYNTHASE PES1 (EUROFUNG)-RELATED"/>
    <property type="match status" value="1"/>
</dbReference>
<keyword evidence="2 5" id="KW-0436">Ligase</keyword>
<dbReference type="OrthoDB" id="8445630at2"/>
<sequence>MHLTAVLERAARSAPDTEAIVYGDETLTYAELLERSRRGATALVERGVRPGDRVAIMSFNTPGFTVAAFAAWFAGAVLVPVNHKLAVPEVRHAAGHSGAVLGIVAGELARTATEAAPGVSWLSTEAPAEGLEDFDELSRSCEPIAAPVDDDLDTPAQLLFTSGTTSAPKACVHTHRTISSAAPLLAATLGFTSRERFLLAMPIWHAAPLNCWFLTMMFLGATVVLQREYHPVEMLQNVQRHRITAFFGAPIAYTMPLQLARTGAIDLESFDLSSVDTWLYGGAPLGREVATSLIDAYRTDRFFQVYGMSEMGPVGTALYPEEQIAKAGSIGRGGHVGVDLRVVDLDGRDVGPGGTGEIWLRADTRMIGYHENPEATDAVFAGPWFRTGDVARMDEDGYLFIVDRLKDIIIVGGENVHSQEVEEVLRGHPRLTDVAVVGRPDPEWGEVVVAVYVSGDDEEITVEELREYLGDKLARYKLPREVVRVPELPRNPSGKITKHVIRRDLLAPRL</sequence>
<dbReference type="Pfam" id="PF00501">
    <property type="entry name" value="AMP-binding"/>
    <property type="match status" value="1"/>
</dbReference>